<evidence type="ECO:0000313" key="2">
    <source>
        <dbReference type="Proteomes" id="UP000078534"/>
    </source>
</evidence>
<dbReference type="Pfam" id="PF05721">
    <property type="entry name" value="PhyH"/>
    <property type="match status" value="1"/>
</dbReference>
<evidence type="ECO:0008006" key="3">
    <source>
        <dbReference type="Google" id="ProtNLM"/>
    </source>
</evidence>
<dbReference type="AlphaFoldDB" id="A0A179SPC1"/>
<dbReference type="STRING" id="152268.A6K24_12030"/>
<proteinExistence type="predicted"/>
<dbReference type="Proteomes" id="UP000078534">
    <property type="component" value="Unassembled WGS sequence"/>
</dbReference>
<gene>
    <name evidence="1" type="ORF">A6K24_12030</name>
</gene>
<name>A0A179SPC1_9BACI</name>
<dbReference type="GO" id="GO:0005506">
    <property type="term" value="F:iron ion binding"/>
    <property type="evidence" value="ECO:0007669"/>
    <property type="project" value="UniProtKB-ARBA"/>
</dbReference>
<accession>A0A179SPC1</accession>
<protein>
    <recommendedName>
        <fullName evidence="3">Phytanoyl-CoA dioxygenase family protein</fullName>
    </recommendedName>
</protein>
<comment type="caution">
    <text evidence="1">The sequence shown here is derived from an EMBL/GenBank/DDBJ whole genome shotgun (WGS) entry which is preliminary data.</text>
</comment>
<dbReference type="Gene3D" id="2.60.120.620">
    <property type="entry name" value="q2cbj1_9rhob like domain"/>
    <property type="match status" value="1"/>
</dbReference>
<dbReference type="OrthoDB" id="9814777at2"/>
<dbReference type="GO" id="GO:0016706">
    <property type="term" value="F:2-oxoglutarate-dependent dioxygenase activity"/>
    <property type="evidence" value="ECO:0007669"/>
    <property type="project" value="UniProtKB-ARBA"/>
</dbReference>
<reference evidence="2" key="1">
    <citation type="submission" date="2016-04" db="EMBL/GenBank/DDBJ databases">
        <authorList>
            <person name="Lyu Z."/>
            <person name="Lyu W."/>
        </authorList>
    </citation>
    <scope>NUCLEOTIDE SEQUENCE [LARGE SCALE GENOMIC DNA]</scope>
    <source>
        <strain evidence="2">C44</strain>
    </source>
</reference>
<dbReference type="SUPFAM" id="SSF51197">
    <property type="entry name" value="Clavaminate synthase-like"/>
    <property type="match status" value="1"/>
</dbReference>
<dbReference type="RefSeq" id="WP_083964793.1">
    <property type="nucleotide sequence ID" value="NZ_LWSG01000044.1"/>
</dbReference>
<evidence type="ECO:0000313" key="1">
    <source>
        <dbReference type="EMBL" id="OAS82840.1"/>
    </source>
</evidence>
<dbReference type="InterPro" id="IPR008775">
    <property type="entry name" value="Phytyl_CoA_dOase-like"/>
</dbReference>
<dbReference type="PANTHER" id="PTHR20883">
    <property type="entry name" value="PHYTANOYL-COA DIOXYGENASE DOMAIN CONTAINING 1"/>
    <property type="match status" value="1"/>
</dbReference>
<dbReference type="PANTHER" id="PTHR20883:SF48">
    <property type="entry name" value="ECTOINE DIOXYGENASE"/>
    <property type="match status" value="1"/>
</dbReference>
<keyword evidence="2" id="KW-1185">Reference proteome</keyword>
<sequence>MKHLLSKNLLTEEKVMFYRENGFVQIDNVLNLEEISELRTYLDEVMDENNGLSIQTDTKGGAYYKVLNQRVNTWRDHAGMARYVSHPRLASIALQLSGVSGVRLFHDHALLKMPGDSKPTPWHQDFPYWPLNKETSKKTLSIWIALDDVDENNGCMMFLPKSHEVGQLKPINLVDPEDIFEYTKSSSIPDKTPVIVRMKAGSCTVHSGLTFHHAHANKTNKPRRALVIIYMPDGTTYNNKPHVITDPLNLAKDEKLQHGIFPLLAFR</sequence>
<organism evidence="1 2">
    <name type="scientific">Metabacillus litoralis</name>
    <dbReference type="NCBI Taxonomy" id="152268"/>
    <lineage>
        <taxon>Bacteria</taxon>
        <taxon>Bacillati</taxon>
        <taxon>Bacillota</taxon>
        <taxon>Bacilli</taxon>
        <taxon>Bacillales</taxon>
        <taxon>Bacillaceae</taxon>
        <taxon>Metabacillus</taxon>
    </lineage>
</organism>
<dbReference type="EMBL" id="LWSG01000044">
    <property type="protein sequence ID" value="OAS82840.1"/>
    <property type="molecule type" value="Genomic_DNA"/>
</dbReference>